<dbReference type="Pfam" id="PF09972">
    <property type="entry name" value="DUF2207"/>
    <property type="match status" value="1"/>
</dbReference>
<keyword evidence="1" id="KW-0812">Transmembrane</keyword>
<evidence type="ECO:0000256" key="1">
    <source>
        <dbReference type="SAM" id="Phobius"/>
    </source>
</evidence>
<feature type="domain" description="Predicted membrane protein YciQ-like C-terminal" evidence="3">
    <location>
        <begin position="292"/>
        <end position="520"/>
    </location>
</feature>
<feature type="domain" description="DUF2207" evidence="2">
    <location>
        <begin position="30"/>
        <end position="219"/>
    </location>
</feature>
<sequence length="590" mass="67577">MSKKKVYLPIILIFLFAIFLDFKVYAKEISINSLDVNSKLLEDGSLYIEEVIGFKMSGDFNGVYREINTKYSGGVQDIKVTELTSSGEREFNKVEDAKNGQDGVYQILKSGDIYNLKIYSPAKDTNKKFKIYYKLKNVAVKYNDIGELRYRFWGDQSENTIDKFNINLTIEKLADRSKLQIFSRGPIDTMETSIVDSNVFNIKGERVKAKTPIEGRFLFPKETIPLSTNIVGENALNRILEEESANQKAIEDEKNRKKYIRSIGNIIGPAAFVLNLILGAYILKIKRNKIEDDYNAFPDDCTPAIASKLYKNIINERDVIATILDLIRKKYLCMKDLGHGDYVIIKNRNIDDNLLSHEKFAIRWFIDYIGNGVKVELGDIENYSKEHRDKFFDYFYKWKVMVKHEFDKKGYYDKNAAKLAKVFVSIFVTEIAVMVIFLAYGSLIFIIGLITALFNTILSFSLWGKKSVYGENQLRRWKVFKKYLDDNRFIKDQDLNSIETIDKYLVYAVSLGVNDRIFEKLNIKFKDKGVGEESYYDSCLYWYYWLDMNNEHNIIQDSLYNSSSSGTSDGGGYSSGDSGGCAGGGGAGGF</sequence>
<accession>A0A934M0N4</accession>
<reference evidence="4" key="1">
    <citation type="submission" date="2020-12" db="EMBL/GenBank/DDBJ databases">
        <title>Clostridium thailandense sp. nov., a novel acetogenic bacterium isolated from peat land soil in Thailand.</title>
        <authorList>
            <person name="Chaikitkaew S."/>
            <person name="Birkeland N.K."/>
        </authorList>
    </citation>
    <scope>NUCLEOTIDE SEQUENCE</scope>
    <source>
        <strain evidence="4">DSM 17425</strain>
    </source>
</reference>
<name>A0A934M0N4_9CLOT</name>
<keyword evidence="1" id="KW-1133">Transmembrane helix</keyword>
<dbReference type="InterPro" id="IPR018702">
    <property type="entry name" value="DUF2207"/>
</dbReference>
<keyword evidence="5" id="KW-1185">Reference proteome</keyword>
<dbReference type="EMBL" id="JAEEGB010000006">
    <property type="protein sequence ID" value="MBI6872354.1"/>
    <property type="molecule type" value="Genomic_DNA"/>
</dbReference>
<feature type="transmembrane region" description="Helical" evidence="1">
    <location>
        <begin position="263"/>
        <end position="283"/>
    </location>
</feature>
<dbReference type="RefSeq" id="WP_211141861.1">
    <property type="nucleotide sequence ID" value="NZ_JAEEGB010000006.1"/>
</dbReference>
<proteinExistence type="predicted"/>
<dbReference type="InterPro" id="IPR048389">
    <property type="entry name" value="YciQ-like_C"/>
</dbReference>
<evidence type="ECO:0000259" key="3">
    <source>
        <dbReference type="Pfam" id="PF20990"/>
    </source>
</evidence>
<dbReference type="AlphaFoldDB" id="A0A934M0N4"/>
<comment type="caution">
    <text evidence="4">The sequence shown here is derived from an EMBL/GenBank/DDBJ whole genome shotgun (WGS) entry which is preliminary data.</text>
</comment>
<evidence type="ECO:0000313" key="4">
    <source>
        <dbReference type="EMBL" id="MBI6872354.1"/>
    </source>
</evidence>
<evidence type="ECO:0000313" key="5">
    <source>
        <dbReference type="Proteomes" id="UP000622687"/>
    </source>
</evidence>
<organism evidence="4 5">
    <name type="scientific">Clostridium aciditolerans</name>
    <dbReference type="NCBI Taxonomy" id="339861"/>
    <lineage>
        <taxon>Bacteria</taxon>
        <taxon>Bacillati</taxon>
        <taxon>Bacillota</taxon>
        <taxon>Clostridia</taxon>
        <taxon>Eubacteriales</taxon>
        <taxon>Clostridiaceae</taxon>
        <taxon>Clostridium</taxon>
    </lineage>
</organism>
<protein>
    <submittedName>
        <fullName evidence="4">DUF2207 domain-containing protein</fullName>
    </submittedName>
</protein>
<dbReference type="Proteomes" id="UP000622687">
    <property type="component" value="Unassembled WGS sequence"/>
</dbReference>
<feature type="transmembrane region" description="Helical" evidence="1">
    <location>
        <begin position="443"/>
        <end position="463"/>
    </location>
</feature>
<keyword evidence="1" id="KW-0472">Membrane</keyword>
<feature type="transmembrane region" description="Helical" evidence="1">
    <location>
        <begin position="419"/>
        <end position="437"/>
    </location>
</feature>
<evidence type="ECO:0000259" key="2">
    <source>
        <dbReference type="Pfam" id="PF09972"/>
    </source>
</evidence>
<dbReference type="Pfam" id="PF20990">
    <property type="entry name" value="DUF2207_C"/>
    <property type="match status" value="1"/>
</dbReference>
<gene>
    <name evidence="4" type="ORF">I6U51_06485</name>
</gene>